<evidence type="ECO:0000256" key="10">
    <source>
        <dbReference type="RuleBase" id="RU361161"/>
    </source>
</evidence>
<dbReference type="PRINTS" id="PR00133">
    <property type="entry name" value="GLHYDRLASE3"/>
</dbReference>
<dbReference type="InterPro" id="IPR036962">
    <property type="entry name" value="Glyco_hydro_3_N_sf"/>
</dbReference>
<evidence type="ECO:0000256" key="1">
    <source>
        <dbReference type="ARBA" id="ARBA00000448"/>
    </source>
</evidence>
<keyword evidence="7 10" id="KW-0119">Carbohydrate metabolism</keyword>
<keyword evidence="5 10" id="KW-0378">Hydrolase</keyword>
<feature type="domain" description="PA14" evidence="11">
    <location>
        <begin position="398"/>
        <end position="551"/>
    </location>
</feature>
<dbReference type="Pfam" id="PF01915">
    <property type="entry name" value="Glyco_hydro_3_C"/>
    <property type="match status" value="1"/>
</dbReference>
<comment type="similarity">
    <text evidence="3 10">Belongs to the glycosyl hydrolase 3 family.</text>
</comment>
<evidence type="ECO:0000256" key="3">
    <source>
        <dbReference type="ARBA" id="ARBA00005336"/>
    </source>
</evidence>
<dbReference type="AlphaFoldDB" id="A0A9P5LG80"/>
<keyword evidence="6" id="KW-0325">Glycoprotein</keyword>
<keyword evidence="9 10" id="KW-0624">Polysaccharide degradation</keyword>
<evidence type="ECO:0000256" key="5">
    <source>
        <dbReference type="ARBA" id="ARBA00022801"/>
    </source>
</evidence>
<dbReference type="SUPFAM" id="SSF52279">
    <property type="entry name" value="Beta-D-glucan exohydrolase, C-terminal domain"/>
    <property type="match status" value="1"/>
</dbReference>
<dbReference type="SUPFAM" id="SSF51445">
    <property type="entry name" value="(Trans)glycosidases"/>
    <property type="match status" value="1"/>
</dbReference>
<evidence type="ECO:0000259" key="11">
    <source>
        <dbReference type="PROSITE" id="PS51820"/>
    </source>
</evidence>
<dbReference type="SMART" id="SM01217">
    <property type="entry name" value="Fn3_like"/>
    <property type="match status" value="1"/>
</dbReference>
<dbReference type="InterPro" id="IPR017853">
    <property type="entry name" value="GH"/>
</dbReference>
<gene>
    <name evidence="12" type="ORF">G7Z17_g455</name>
</gene>
<comment type="catalytic activity">
    <reaction evidence="1 10">
        <text>Hydrolysis of terminal, non-reducing beta-D-glucosyl residues with release of beta-D-glucose.</text>
        <dbReference type="EC" id="3.2.1.21"/>
    </reaction>
</comment>
<dbReference type="PROSITE" id="PS51820">
    <property type="entry name" value="PA14"/>
    <property type="match status" value="1"/>
</dbReference>
<evidence type="ECO:0000256" key="2">
    <source>
        <dbReference type="ARBA" id="ARBA00004987"/>
    </source>
</evidence>
<dbReference type="Gene3D" id="2.60.120.260">
    <property type="entry name" value="Galactose-binding domain-like"/>
    <property type="match status" value="1"/>
</dbReference>
<evidence type="ECO:0000256" key="9">
    <source>
        <dbReference type="ARBA" id="ARBA00023326"/>
    </source>
</evidence>
<dbReference type="InterPro" id="IPR011658">
    <property type="entry name" value="PA14_dom"/>
</dbReference>
<dbReference type="PROSITE" id="PS00775">
    <property type="entry name" value="GLYCOSYL_HYDROL_F3"/>
    <property type="match status" value="1"/>
</dbReference>
<dbReference type="Gene3D" id="3.20.20.300">
    <property type="entry name" value="Glycoside hydrolase, family 3, N-terminal domain"/>
    <property type="match status" value="1"/>
</dbReference>
<dbReference type="InterPro" id="IPR036881">
    <property type="entry name" value="Glyco_hydro_3_C_sf"/>
</dbReference>
<dbReference type="Gene3D" id="2.60.40.10">
    <property type="entry name" value="Immunoglobulins"/>
    <property type="match status" value="1"/>
</dbReference>
<dbReference type="Proteomes" id="UP000722485">
    <property type="component" value="Unassembled WGS sequence"/>
</dbReference>
<dbReference type="Pfam" id="PF07691">
    <property type="entry name" value="PA14"/>
    <property type="match status" value="1"/>
</dbReference>
<dbReference type="EMBL" id="JAANBB010000003">
    <property type="protein sequence ID" value="KAF7557709.1"/>
    <property type="molecule type" value="Genomic_DNA"/>
</dbReference>
<dbReference type="Pfam" id="PF14310">
    <property type="entry name" value="Fn3-like"/>
    <property type="match status" value="1"/>
</dbReference>
<keyword evidence="8 10" id="KW-0326">Glycosidase</keyword>
<dbReference type="InterPro" id="IPR019800">
    <property type="entry name" value="Glyco_hydro_3_AS"/>
</dbReference>
<evidence type="ECO:0000256" key="7">
    <source>
        <dbReference type="ARBA" id="ARBA00023277"/>
    </source>
</evidence>
<dbReference type="InterPro" id="IPR037524">
    <property type="entry name" value="PA14/GLEYA"/>
</dbReference>
<comment type="pathway">
    <text evidence="2 10">Glycan metabolism; cellulose degradation.</text>
</comment>
<accession>A0A9P5LG80</accession>
<protein>
    <recommendedName>
        <fullName evidence="4 10">beta-glucosidase</fullName>
        <ecNumber evidence="4 10">3.2.1.21</ecNumber>
    </recommendedName>
</protein>
<dbReference type="InterPro" id="IPR026891">
    <property type="entry name" value="Fn3-like"/>
</dbReference>
<evidence type="ECO:0000256" key="4">
    <source>
        <dbReference type="ARBA" id="ARBA00012744"/>
    </source>
</evidence>
<dbReference type="GO" id="GO:0008422">
    <property type="term" value="F:beta-glucosidase activity"/>
    <property type="evidence" value="ECO:0007669"/>
    <property type="project" value="UniProtKB-EC"/>
</dbReference>
<dbReference type="EC" id="3.2.1.21" evidence="4 10"/>
<dbReference type="InterPro" id="IPR013783">
    <property type="entry name" value="Ig-like_fold"/>
</dbReference>
<sequence length="832" mass="89484">MAPTDVNALLSKLTLEEKACYDFWETVPIPDKGIPALKTSDGPNGARGATFSGGITAACFPAACSVASTFDVDIAHRIGVGLGEETLTKGARCLLGPTMCTHRHPLGGRNFESFSEDPFLAGKLASQNVQGVQSTGVSATIKHFAANEQETQRLYVDEIVSERALREIYLKPFEFAVKEANPGAVMTAYNKVNGYHADEHPFLLKQVLRGEWGWDGLIMSDWGGTNSTAESLNAGLDLEMPGPTRWRKADQVLEAVKAGKLSEETITTRALHILKFLERQNCFNDPTIPEEKAVNKPEHQALIREAGAKGMVLLKNDAGLLPLTKEKARGKKIAVLGLAKEALAHGGGSASVNTHYKITPWDGLHEAFKGADVEFTYAKGAHTFRQMPLISDHVVGADGSAGFTWRTYDIGSSVPATVTNGHPNSEVSLLNGMDVFNKSSELEGTFTSPESATYYFTLTGLGPSKVTINGETLYEQKDNSSDPMGFLLGGVAAPIVKLNLEAGKQYKIFITSAPPAPQHGEDLGILEGKTGVRFDHMSAAEHDKDILTEAVELAKAADYAIVFTGHETFWETEGQDQQSFNLPKDGSQDRLIAGVAGANPNTIVVNSTGVAVAMPWLDQIKSLVQAWFPGQEAGNSIADILTGAQNPEGHLTATFPKRLEDCPAYGNFPGEYTGRQLTVKYVEGVFVGYRHFDRLAADKVNFPFGFGLSYTTFEYSGLSVKETAADQWTVSVNVSNTGSVKGAVAVQVYVGSKKTSPENPIKVLASFKKVTLEPGSSATVDLPVQGRDISFWSEEKQQWVVEGGEYNFSVGKNAADLVAATVVNVAGQTYAP</sequence>
<comment type="caution">
    <text evidence="12">The sequence shown here is derived from an EMBL/GenBank/DDBJ whole genome shotgun (WGS) entry which is preliminary data.</text>
</comment>
<dbReference type="PANTHER" id="PTHR42715:SF3">
    <property type="entry name" value="BETA-GLUCOSIDASE B-RELATED"/>
    <property type="match status" value="1"/>
</dbReference>
<dbReference type="PANTHER" id="PTHR42715">
    <property type="entry name" value="BETA-GLUCOSIDASE"/>
    <property type="match status" value="1"/>
</dbReference>
<organism evidence="12 13">
    <name type="scientific">Cylindrodendrum hubeiense</name>
    <dbReference type="NCBI Taxonomy" id="595255"/>
    <lineage>
        <taxon>Eukaryota</taxon>
        <taxon>Fungi</taxon>
        <taxon>Dikarya</taxon>
        <taxon>Ascomycota</taxon>
        <taxon>Pezizomycotina</taxon>
        <taxon>Sordariomycetes</taxon>
        <taxon>Hypocreomycetidae</taxon>
        <taxon>Hypocreales</taxon>
        <taxon>Nectriaceae</taxon>
        <taxon>Cylindrodendrum</taxon>
    </lineage>
</organism>
<keyword evidence="13" id="KW-1185">Reference proteome</keyword>
<evidence type="ECO:0000313" key="12">
    <source>
        <dbReference type="EMBL" id="KAF7557709.1"/>
    </source>
</evidence>
<dbReference type="Pfam" id="PF00933">
    <property type="entry name" value="Glyco_hydro_3"/>
    <property type="match status" value="1"/>
</dbReference>
<dbReference type="GO" id="GO:0009251">
    <property type="term" value="P:glucan catabolic process"/>
    <property type="evidence" value="ECO:0007669"/>
    <property type="project" value="TreeGrafter"/>
</dbReference>
<dbReference type="InterPro" id="IPR050288">
    <property type="entry name" value="Cellulose_deg_GH3"/>
</dbReference>
<evidence type="ECO:0000256" key="6">
    <source>
        <dbReference type="ARBA" id="ARBA00023180"/>
    </source>
</evidence>
<dbReference type="Gene3D" id="3.40.50.1700">
    <property type="entry name" value="Glycoside hydrolase family 3 C-terminal domain"/>
    <property type="match status" value="1"/>
</dbReference>
<proteinExistence type="inferred from homology"/>
<evidence type="ECO:0000256" key="8">
    <source>
        <dbReference type="ARBA" id="ARBA00023295"/>
    </source>
</evidence>
<dbReference type="InterPro" id="IPR002772">
    <property type="entry name" value="Glyco_hydro_3_C"/>
</dbReference>
<dbReference type="InterPro" id="IPR001764">
    <property type="entry name" value="Glyco_hydro_3_N"/>
</dbReference>
<dbReference type="OrthoDB" id="47059at2759"/>
<reference evidence="12" key="1">
    <citation type="submission" date="2020-03" db="EMBL/GenBank/DDBJ databases">
        <title>Draft Genome Sequence of Cylindrodendrum hubeiense.</title>
        <authorList>
            <person name="Buettner E."/>
            <person name="Kellner H."/>
        </authorList>
    </citation>
    <scope>NUCLEOTIDE SEQUENCE</scope>
    <source>
        <strain evidence="12">IHI 201604</strain>
    </source>
</reference>
<dbReference type="FunFam" id="2.60.40.10:FF:000495">
    <property type="entry name" value="Periplasmic beta-glucosidase"/>
    <property type="match status" value="1"/>
</dbReference>
<evidence type="ECO:0000313" key="13">
    <source>
        <dbReference type="Proteomes" id="UP000722485"/>
    </source>
</evidence>
<name>A0A9P5LG80_9HYPO</name>